<evidence type="ECO:0000256" key="6">
    <source>
        <dbReference type="SAM" id="SignalP"/>
    </source>
</evidence>
<dbReference type="Pfam" id="PF06439">
    <property type="entry name" value="3keto-disac_hyd"/>
    <property type="match status" value="1"/>
</dbReference>
<dbReference type="Gene3D" id="1.10.760.10">
    <property type="entry name" value="Cytochrome c-like domain"/>
    <property type="match status" value="1"/>
</dbReference>
<dbReference type="GO" id="GO:0009055">
    <property type="term" value="F:electron transfer activity"/>
    <property type="evidence" value="ECO:0007669"/>
    <property type="project" value="InterPro"/>
</dbReference>
<feature type="signal peptide" evidence="6">
    <location>
        <begin position="1"/>
        <end position="25"/>
    </location>
</feature>
<feature type="domain" description="Cytochrome c" evidence="7">
    <location>
        <begin position="1120"/>
        <end position="1262"/>
    </location>
</feature>
<evidence type="ECO:0000313" key="9">
    <source>
        <dbReference type="Proteomes" id="UP000320672"/>
    </source>
</evidence>
<evidence type="ECO:0000256" key="3">
    <source>
        <dbReference type="ARBA" id="ARBA00023004"/>
    </source>
</evidence>
<protein>
    <submittedName>
        <fullName evidence="8">Cytochrome c</fullName>
    </submittedName>
</protein>
<feature type="region of interest" description="Disordered" evidence="5">
    <location>
        <begin position="251"/>
        <end position="273"/>
    </location>
</feature>
<sequence precursor="true">MNSLTLKASRSLAMGVLFLTLFAIAFGSTSNAEDGVFEVLFDGKSLAGWEGNPELWSVVDGAILGQTDPAKPLPGNTFLIWNGEEIGDFDFRCKVRFEGNNTGVMYRSDVTDAAGFVMAGNQADLHPKAEYFGMLYSEKTGRGIVATRGQKVQIAPDGKKKVVGKVGDDSALVDQEWNDLRIVAVGNRVIHQVNGITTVDVTDRFADAKQKGRIGLQLHAGPAMKAEFRGLLLRQLTDADRKQVLAQAIKDGQPAPAKASDEGALEVPPASDSSWLTDAPAAHWVWAAEHKNNQKVWFRRGFELAGKARTARLYATCDNQIKLWLNGKEMGVSDNWAKPIELDVTKALVVGKNQLAVEGQNEGGVAGLVLKLVVTNQDGSKFQLVTDGQWKLTGEKPTNWLAAEFDDSAWQAVSVSKKQLGAGPWGIPNYSKSGSDSGQAADPLAAKNIMSPPGFVVERIYAVPKEQGSWVALTVDPQGRLYACDQQDKGLYRITMADEGQGDPKVEKVDVSFNGEPLKAAQGLLWAFDALWFHRNGGHLYRLTDANGDDRLDTAEQIAGGTGGGEHGNHGLVVTEDGNAIYMDGGNHAPLGELAGSRVPTWDEDLLLPRMWDANGHARGKLAPGGWVTRLDPKTLQQTLHTIGFRNQYDIDLNRNGDLFTYDADMEWDLGLPWYRPTRICHVVSGADYGWRSGSGKWPAYYEDSLPPVVDIGPGSPTGVVSGEGTDFPTKYQDALYALDWTFGTIYAIHLEASGAGYTGVAEPFVYGAPLPVTDAIVGKDGSLYFTVGGRGAKSGLFRVRYVGDASKEAPTATDPKAVAARESRRQLEAFHGKQDPAAVAAALPFLASPDRFLRHAARVAIESQPVDSWRDQVLTSDDAQTRITGAVALARMGEETDRAGLLASLNALDLETLSDSQLLGALRAYALAFIRLGSPTAEEQAAVIAKLDPMLPHRSDDVNTELIRVLVKLRAPGIVSKVIPMIVDREPTVFPDWSDLASRNRGYGARIQELMKNPPPAREIQYAFMLRSLRSGWTLEQRRAYFTFLNEAAKASGGASYPGYLTRIRDEALGNCSNAERTALQDITGESFDPEPDFEIAPVKGPGKVWDVQQAAQAVRGKPNFERGRSLFFAAKCASCHRMGGLGGTVGPDLTSIPNKFDTRYVIEAIVDPSKDISDQYGSSVVLLDSGQIVTGLVVANQDASEGTGQLVVYPSDPDAKPVTVDAETVEEINPSPISQMPKELLDALSPAEVNDLMQYLMSAGNPEDKRYQ</sequence>
<accession>A0A517MMT8</accession>
<keyword evidence="9" id="KW-1185">Reference proteome</keyword>
<dbReference type="NCBIfam" id="TIGR02603">
    <property type="entry name" value="CxxCH_TIGR02603"/>
    <property type="match status" value="1"/>
</dbReference>
<keyword evidence="1 4" id="KW-0349">Heme</keyword>
<dbReference type="Pfam" id="PF00034">
    <property type="entry name" value="Cytochrom_C"/>
    <property type="match status" value="1"/>
</dbReference>
<dbReference type="InterPro" id="IPR013427">
    <property type="entry name" value="Haem-bd_dom_put"/>
</dbReference>
<gene>
    <name evidence="8" type="ORF">FF011L_49980</name>
</gene>
<dbReference type="PANTHER" id="PTHR33546:SF1">
    <property type="entry name" value="LARGE, MULTIFUNCTIONAL SECRETED PROTEIN"/>
    <property type="match status" value="1"/>
</dbReference>
<keyword evidence="3 4" id="KW-0408">Iron</keyword>
<dbReference type="SUPFAM" id="SSF50952">
    <property type="entry name" value="Soluble quinoprotein glucose dehydrogenase"/>
    <property type="match status" value="1"/>
</dbReference>
<dbReference type="InterPro" id="IPR036909">
    <property type="entry name" value="Cyt_c-like_dom_sf"/>
</dbReference>
<dbReference type="EMBL" id="CP036262">
    <property type="protein sequence ID" value="QDS96190.1"/>
    <property type="molecule type" value="Genomic_DNA"/>
</dbReference>
<dbReference type="OrthoDB" id="223239at2"/>
<dbReference type="GO" id="GO:0020037">
    <property type="term" value="F:heme binding"/>
    <property type="evidence" value="ECO:0007669"/>
    <property type="project" value="InterPro"/>
</dbReference>
<proteinExistence type="predicted"/>
<dbReference type="PROSITE" id="PS51007">
    <property type="entry name" value="CYTC"/>
    <property type="match status" value="1"/>
</dbReference>
<evidence type="ECO:0000256" key="2">
    <source>
        <dbReference type="ARBA" id="ARBA00022723"/>
    </source>
</evidence>
<reference evidence="8 9" key="1">
    <citation type="submission" date="2019-02" db="EMBL/GenBank/DDBJ databases">
        <title>Deep-cultivation of Planctomycetes and their phenomic and genomic characterization uncovers novel biology.</title>
        <authorList>
            <person name="Wiegand S."/>
            <person name="Jogler M."/>
            <person name="Boedeker C."/>
            <person name="Pinto D."/>
            <person name="Vollmers J."/>
            <person name="Rivas-Marin E."/>
            <person name="Kohn T."/>
            <person name="Peeters S.H."/>
            <person name="Heuer A."/>
            <person name="Rast P."/>
            <person name="Oberbeckmann S."/>
            <person name="Bunk B."/>
            <person name="Jeske O."/>
            <person name="Meyerdierks A."/>
            <person name="Storesund J.E."/>
            <person name="Kallscheuer N."/>
            <person name="Luecker S."/>
            <person name="Lage O.M."/>
            <person name="Pohl T."/>
            <person name="Merkel B.J."/>
            <person name="Hornburger P."/>
            <person name="Mueller R.-W."/>
            <person name="Bruemmer F."/>
            <person name="Labrenz M."/>
            <person name="Spormann A.M."/>
            <person name="Op den Camp H."/>
            <person name="Overmann J."/>
            <person name="Amann R."/>
            <person name="Jetten M.S.M."/>
            <person name="Mascher T."/>
            <person name="Medema M.H."/>
            <person name="Devos D.P."/>
            <person name="Kaster A.-K."/>
            <person name="Ovreas L."/>
            <person name="Rohde M."/>
            <person name="Galperin M.Y."/>
            <person name="Jogler C."/>
        </authorList>
    </citation>
    <scope>NUCLEOTIDE SEQUENCE [LARGE SCALE GENOMIC DNA]</scope>
    <source>
        <strain evidence="8 9">FF011L</strain>
    </source>
</reference>
<dbReference type="RefSeq" id="WP_145354367.1">
    <property type="nucleotide sequence ID" value="NZ_CP036262.1"/>
</dbReference>
<dbReference type="SUPFAM" id="SSF46626">
    <property type="entry name" value="Cytochrome c"/>
    <property type="match status" value="1"/>
</dbReference>
<dbReference type="AlphaFoldDB" id="A0A517MMT8"/>
<dbReference type="InterPro" id="IPR010496">
    <property type="entry name" value="AL/BT2_dom"/>
</dbReference>
<dbReference type="PANTHER" id="PTHR33546">
    <property type="entry name" value="LARGE, MULTIFUNCTIONAL SECRETED PROTEIN-RELATED"/>
    <property type="match status" value="1"/>
</dbReference>
<evidence type="ECO:0000256" key="5">
    <source>
        <dbReference type="SAM" id="MobiDB-lite"/>
    </source>
</evidence>
<keyword evidence="2 4" id="KW-0479">Metal-binding</keyword>
<feature type="chain" id="PRO_5022179480" evidence="6">
    <location>
        <begin position="26"/>
        <end position="1270"/>
    </location>
</feature>
<evidence type="ECO:0000259" key="7">
    <source>
        <dbReference type="PROSITE" id="PS51007"/>
    </source>
</evidence>
<dbReference type="Gene3D" id="2.60.120.560">
    <property type="entry name" value="Exo-inulinase, domain 1"/>
    <property type="match status" value="1"/>
</dbReference>
<dbReference type="Gene3D" id="2.120.10.30">
    <property type="entry name" value="TolB, C-terminal domain"/>
    <property type="match status" value="1"/>
</dbReference>
<dbReference type="KEGG" id="rml:FF011L_49980"/>
<evidence type="ECO:0000313" key="8">
    <source>
        <dbReference type="EMBL" id="QDS96190.1"/>
    </source>
</evidence>
<dbReference type="Gene3D" id="2.60.120.260">
    <property type="entry name" value="Galactose-binding domain-like"/>
    <property type="match status" value="1"/>
</dbReference>
<dbReference type="InterPro" id="IPR011041">
    <property type="entry name" value="Quinoprot_gluc/sorb_DH_b-prop"/>
</dbReference>
<dbReference type="SUPFAM" id="SSF49785">
    <property type="entry name" value="Galactose-binding domain-like"/>
    <property type="match status" value="1"/>
</dbReference>
<dbReference type="Proteomes" id="UP000320672">
    <property type="component" value="Chromosome"/>
</dbReference>
<evidence type="ECO:0000256" key="1">
    <source>
        <dbReference type="ARBA" id="ARBA00022617"/>
    </source>
</evidence>
<organism evidence="8 9">
    <name type="scientific">Roseimaritima multifibrata</name>
    <dbReference type="NCBI Taxonomy" id="1930274"/>
    <lineage>
        <taxon>Bacteria</taxon>
        <taxon>Pseudomonadati</taxon>
        <taxon>Planctomycetota</taxon>
        <taxon>Planctomycetia</taxon>
        <taxon>Pirellulales</taxon>
        <taxon>Pirellulaceae</taxon>
        <taxon>Roseimaritima</taxon>
    </lineage>
</organism>
<keyword evidence="6" id="KW-0732">Signal</keyword>
<evidence type="ECO:0000256" key="4">
    <source>
        <dbReference type="PROSITE-ProRule" id="PRU00433"/>
    </source>
</evidence>
<dbReference type="InterPro" id="IPR009056">
    <property type="entry name" value="Cyt_c-like_dom"/>
</dbReference>
<dbReference type="InterPro" id="IPR008979">
    <property type="entry name" value="Galactose-bd-like_sf"/>
</dbReference>
<dbReference type="GO" id="GO:0046872">
    <property type="term" value="F:metal ion binding"/>
    <property type="evidence" value="ECO:0007669"/>
    <property type="project" value="UniProtKB-KW"/>
</dbReference>
<name>A0A517MMT8_9BACT</name>
<dbReference type="GO" id="GO:0016787">
    <property type="term" value="F:hydrolase activity"/>
    <property type="evidence" value="ECO:0007669"/>
    <property type="project" value="InterPro"/>
</dbReference>
<dbReference type="InterPro" id="IPR011042">
    <property type="entry name" value="6-blade_b-propeller_TolB-like"/>
</dbReference>